<reference evidence="1" key="1">
    <citation type="submission" date="2017-05" db="UniProtKB">
        <authorList>
            <consortium name="EnsemblMetazoa"/>
        </authorList>
    </citation>
    <scope>IDENTIFICATION</scope>
</reference>
<dbReference type="InParanoid" id="A0A1X7SDI6"/>
<evidence type="ECO:0000313" key="1">
    <source>
        <dbReference type="EnsemblMetazoa" id="Aqu2.1.00121_001"/>
    </source>
</evidence>
<dbReference type="AlphaFoldDB" id="A0A1X7SDI6"/>
<proteinExistence type="predicted"/>
<dbReference type="EnsemblMetazoa" id="Aqu2.1.00121_001">
    <property type="protein sequence ID" value="Aqu2.1.00121_001"/>
    <property type="gene ID" value="Aqu2.1.00121"/>
</dbReference>
<organism evidence="1">
    <name type="scientific">Amphimedon queenslandica</name>
    <name type="common">Sponge</name>
    <dbReference type="NCBI Taxonomy" id="400682"/>
    <lineage>
        <taxon>Eukaryota</taxon>
        <taxon>Metazoa</taxon>
        <taxon>Porifera</taxon>
        <taxon>Demospongiae</taxon>
        <taxon>Heteroscleromorpha</taxon>
        <taxon>Haplosclerida</taxon>
        <taxon>Niphatidae</taxon>
        <taxon>Amphimedon</taxon>
    </lineage>
</organism>
<accession>A0A1X7SDI6</accession>
<name>A0A1X7SDI6_AMPQE</name>
<sequence length="100" mass="10968">HPVKEPVVNDDGSGSLVADIAARGVWQPQVTTLFDISVIDSDASFYLQKPPISVLKTTEKEKKLKYGADCESHHATFTPLCVTIDGLLALEMSRFIKHLS</sequence>
<protein>
    <submittedName>
        <fullName evidence="1">Uncharacterized protein</fullName>
    </submittedName>
</protein>